<proteinExistence type="predicted"/>
<feature type="region of interest" description="Disordered" evidence="1">
    <location>
        <begin position="103"/>
        <end position="133"/>
    </location>
</feature>
<organism evidence="3 4">
    <name type="scientific">Trichoderma harzianum CBS 226.95</name>
    <dbReference type="NCBI Taxonomy" id="983964"/>
    <lineage>
        <taxon>Eukaryota</taxon>
        <taxon>Fungi</taxon>
        <taxon>Dikarya</taxon>
        <taxon>Ascomycota</taxon>
        <taxon>Pezizomycotina</taxon>
        <taxon>Sordariomycetes</taxon>
        <taxon>Hypocreomycetidae</taxon>
        <taxon>Hypocreales</taxon>
        <taxon>Hypocreaceae</taxon>
        <taxon>Trichoderma</taxon>
    </lineage>
</organism>
<dbReference type="Proteomes" id="UP000241690">
    <property type="component" value="Unassembled WGS sequence"/>
</dbReference>
<feature type="transmembrane region" description="Helical" evidence="2">
    <location>
        <begin position="43"/>
        <end position="63"/>
    </location>
</feature>
<gene>
    <name evidence="3" type="ORF">M431DRAFT_269309</name>
</gene>
<evidence type="ECO:0000256" key="1">
    <source>
        <dbReference type="SAM" id="MobiDB-lite"/>
    </source>
</evidence>
<protein>
    <submittedName>
        <fullName evidence="3">Uncharacterized protein</fullName>
    </submittedName>
</protein>
<sequence length="133" mass="14901">MGKMMCCLDPDRRVSSSQTAIVLFRIGRHLLDACTLNLDGGHLFSIFALAYSLFMDIYFIIFFPSDFPKRDEMIMSLLVLEYVKSIPRYYSVASALPKKSMNPSQGLMKGLPARRPLTRPKGSSSPGLLTMSI</sequence>
<dbReference type="EMBL" id="KZ679690">
    <property type="protein sequence ID" value="PTB49923.1"/>
    <property type="molecule type" value="Genomic_DNA"/>
</dbReference>
<keyword evidence="2" id="KW-0812">Transmembrane</keyword>
<evidence type="ECO:0000313" key="4">
    <source>
        <dbReference type="Proteomes" id="UP000241690"/>
    </source>
</evidence>
<dbReference type="GeneID" id="36622503"/>
<dbReference type="AlphaFoldDB" id="A0A2T3ZYV4"/>
<keyword evidence="4" id="KW-1185">Reference proteome</keyword>
<accession>A0A2T3ZYV4</accession>
<dbReference type="RefSeq" id="XP_024769600.1">
    <property type="nucleotide sequence ID" value="XM_024913939.1"/>
</dbReference>
<keyword evidence="2" id="KW-0472">Membrane</keyword>
<feature type="compositionally biased region" description="Polar residues" evidence="1">
    <location>
        <begin position="121"/>
        <end position="133"/>
    </location>
</feature>
<reference evidence="3 4" key="1">
    <citation type="submission" date="2016-07" db="EMBL/GenBank/DDBJ databases">
        <title>Multiple horizontal gene transfer events from other fungi enriched the ability of initially mycotrophic Trichoderma (Ascomycota) to feed on dead plant biomass.</title>
        <authorList>
            <consortium name="DOE Joint Genome Institute"/>
            <person name="Aerts A."/>
            <person name="Atanasova L."/>
            <person name="Chenthamara K."/>
            <person name="Zhang J."/>
            <person name="Grujic M."/>
            <person name="Henrissat B."/>
            <person name="Kuo A."/>
            <person name="Salamov A."/>
            <person name="Lipzen A."/>
            <person name="Labutti K."/>
            <person name="Barry K."/>
            <person name="Miao Y."/>
            <person name="Rahimi M.J."/>
            <person name="Shen Q."/>
            <person name="Grigoriev I.V."/>
            <person name="Kubicek C.P."/>
            <person name="Druzhinina I.S."/>
        </authorList>
    </citation>
    <scope>NUCLEOTIDE SEQUENCE [LARGE SCALE GENOMIC DNA]</scope>
    <source>
        <strain evidence="3 4">CBS 226.95</strain>
    </source>
</reference>
<name>A0A2T3ZYV4_TRIHA</name>
<evidence type="ECO:0000256" key="2">
    <source>
        <dbReference type="SAM" id="Phobius"/>
    </source>
</evidence>
<evidence type="ECO:0000313" key="3">
    <source>
        <dbReference type="EMBL" id="PTB49923.1"/>
    </source>
</evidence>
<keyword evidence="2" id="KW-1133">Transmembrane helix</keyword>